<dbReference type="InterPro" id="IPR036388">
    <property type="entry name" value="WH-like_DNA-bd_sf"/>
</dbReference>
<dbReference type="Proteomes" id="UP001200110">
    <property type="component" value="Unassembled WGS sequence"/>
</dbReference>
<accession>A0ABS9IRM7</accession>
<name>A0ABS9IRM7_9ACTN</name>
<dbReference type="InterPro" id="IPR019885">
    <property type="entry name" value="Tscrpt_reg_HTH_AsnC-type_CS"/>
</dbReference>
<dbReference type="PANTHER" id="PTHR30154:SF34">
    <property type="entry name" value="TRANSCRIPTIONAL REGULATOR AZLB"/>
    <property type="match status" value="1"/>
</dbReference>
<evidence type="ECO:0000259" key="4">
    <source>
        <dbReference type="PROSITE" id="PS50956"/>
    </source>
</evidence>
<evidence type="ECO:0000256" key="2">
    <source>
        <dbReference type="ARBA" id="ARBA00023125"/>
    </source>
</evidence>
<keyword evidence="6" id="KW-1185">Reference proteome</keyword>
<dbReference type="EMBL" id="JAKKOR010000005">
    <property type="protein sequence ID" value="MCF8588177.1"/>
    <property type="molecule type" value="Genomic_DNA"/>
</dbReference>
<dbReference type="SUPFAM" id="SSF46785">
    <property type="entry name" value="Winged helix' DNA-binding domain"/>
    <property type="match status" value="1"/>
</dbReference>
<dbReference type="InterPro" id="IPR036390">
    <property type="entry name" value="WH_DNA-bd_sf"/>
</dbReference>
<keyword evidence="2" id="KW-0238">DNA-binding</keyword>
<dbReference type="CDD" id="cd00090">
    <property type="entry name" value="HTH_ARSR"/>
    <property type="match status" value="1"/>
</dbReference>
<dbReference type="InterPro" id="IPR019888">
    <property type="entry name" value="Tscrpt_reg_AsnC-like"/>
</dbReference>
<dbReference type="InterPro" id="IPR019887">
    <property type="entry name" value="Tscrpt_reg_AsnC/Lrp_C"/>
</dbReference>
<dbReference type="SMART" id="SM00344">
    <property type="entry name" value="HTH_ASNC"/>
    <property type="match status" value="1"/>
</dbReference>
<evidence type="ECO:0000256" key="3">
    <source>
        <dbReference type="ARBA" id="ARBA00023163"/>
    </source>
</evidence>
<dbReference type="PROSITE" id="PS50956">
    <property type="entry name" value="HTH_ASNC_2"/>
    <property type="match status" value="1"/>
</dbReference>
<feature type="domain" description="HTH asnC-type" evidence="4">
    <location>
        <begin position="1"/>
        <end position="62"/>
    </location>
</feature>
<dbReference type="PANTHER" id="PTHR30154">
    <property type="entry name" value="LEUCINE-RESPONSIVE REGULATORY PROTEIN"/>
    <property type="match status" value="1"/>
</dbReference>
<protein>
    <submittedName>
        <fullName evidence="5">Lrp/AsnC family transcriptional regulator</fullName>
    </submittedName>
</protein>
<dbReference type="InterPro" id="IPR011991">
    <property type="entry name" value="ArsR-like_HTH"/>
</dbReference>
<sequence>MDAIDKKILSLLQEDGRISVTDLADRVGLSISPCHRRLKALESGGAVLGYHAQLDPAELGFAFEALVFVTMEAATRDALVAFEDAVVAVPHILHAQRLFGVPDYLLRVVAKDQSDYQELYDARLSSLPGVQKLTSTLVMKSVVDARALPL</sequence>
<dbReference type="InterPro" id="IPR011008">
    <property type="entry name" value="Dimeric_a/b-barrel"/>
</dbReference>
<dbReference type="Gene3D" id="3.30.70.920">
    <property type="match status" value="1"/>
</dbReference>
<comment type="caution">
    <text evidence="5">The sequence shown here is derived from an EMBL/GenBank/DDBJ whole genome shotgun (WGS) entry which is preliminary data.</text>
</comment>
<organism evidence="5 6">
    <name type="scientific">Gordonia liuliyuniae</name>
    <dbReference type="NCBI Taxonomy" id="2911517"/>
    <lineage>
        <taxon>Bacteria</taxon>
        <taxon>Bacillati</taxon>
        <taxon>Actinomycetota</taxon>
        <taxon>Actinomycetes</taxon>
        <taxon>Mycobacteriales</taxon>
        <taxon>Gordoniaceae</taxon>
        <taxon>Gordonia</taxon>
    </lineage>
</organism>
<dbReference type="Gene3D" id="1.10.10.10">
    <property type="entry name" value="Winged helix-like DNA-binding domain superfamily/Winged helix DNA-binding domain"/>
    <property type="match status" value="1"/>
</dbReference>
<dbReference type="Pfam" id="PF13412">
    <property type="entry name" value="HTH_24"/>
    <property type="match status" value="1"/>
</dbReference>
<dbReference type="PROSITE" id="PS00519">
    <property type="entry name" value="HTH_ASNC_1"/>
    <property type="match status" value="1"/>
</dbReference>
<gene>
    <name evidence="5" type="ORF">L5G33_06795</name>
</gene>
<dbReference type="InterPro" id="IPR000485">
    <property type="entry name" value="AsnC-type_HTH_dom"/>
</dbReference>
<dbReference type="PRINTS" id="PR00033">
    <property type="entry name" value="HTHASNC"/>
</dbReference>
<reference evidence="5 6" key="1">
    <citation type="submission" date="2022-01" db="EMBL/GenBank/DDBJ databases">
        <authorList>
            <person name="Huang Y."/>
        </authorList>
    </citation>
    <scope>NUCLEOTIDE SEQUENCE [LARGE SCALE GENOMIC DNA]</scope>
    <source>
        <strain evidence="5 6">HY366</strain>
    </source>
</reference>
<dbReference type="RefSeq" id="WP_236997401.1">
    <property type="nucleotide sequence ID" value="NZ_JAKKOR010000005.1"/>
</dbReference>
<evidence type="ECO:0000313" key="5">
    <source>
        <dbReference type="EMBL" id="MCF8588177.1"/>
    </source>
</evidence>
<proteinExistence type="predicted"/>
<dbReference type="SUPFAM" id="SSF54909">
    <property type="entry name" value="Dimeric alpha+beta barrel"/>
    <property type="match status" value="1"/>
</dbReference>
<evidence type="ECO:0000256" key="1">
    <source>
        <dbReference type="ARBA" id="ARBA00023015"/>
    </source>
</evidence>
<keyword evidence="3" id="KW-0804">Transcription</keyword>
<dbReference type="Pfam" id="PF01037">
    <property type="entry name" value="AsnC_trans_reg"/>
    <property type="match status" value="1"/>
</dbReference>
<evidence type="ECO:0000313" key="6">
    <source>
        <dbReference type="Proteomes" id="UP001200110"/>
    </source>
</evidence>
<keyword evidence="1" id="KW-0805">Transcription regulation</keyword>